<dbReference type="KEGG" id="nti:DNFV4_04429"/>
<dbReference type="GO" id="GO:0000166">
    <property type="term" value="F:nucleotide binding"/>
    <property type="evidence" value="ECO:0007669"/>
    <property type="project" value="InterPro"/>
</dbReference>
<dbReference type="Proteomes" id="UP001179121">
    <property type="component" value="Chromosome"/>
</dbReference>
<dbReference type="Gene3D" id="3.30.360.10">
    <property type="entry name" value="Dihydrodipicolinate Reductase, domain 2"/>
    <property type="match status" value="1"/>
</dbReference>
<evidence type="ECO:0000259" key="1">
    <source>
        <dbReference type="Pfam" id="PF01408"/>
    </source>
</evidence>
<dbReference type="Pfam" id="PF01408">
    <property type="entry name" value="GFO_IDH_MocA"/>
    <property type="match status" value="1"/>
</dbReference>
<proteinExistence type="predicted"/>
<dbReference type="Gene3D" id="3.40.50.720">
    <property type="entry name" value="NAD(P)-binding Rossmann-like Domain"/>
    <property type="match status" value="1"/>
</dbReference>
<dbReference type="SUPFAM" id="SSF51735">
    <property type="entry name" value="NAD(P)-binding Rossmann-fold domains"/>
    <property type="match status" value="1"/>
</dbReference>
<dbReference type="InterPro" id="IPR000683">
    <property type="entry name" value="Gfo/Idh/MocA-like_OxRdtase_N"/>
</dbReference>
<organism evidence="3 4">
    <name type="scientific">Nitrospira tepida</name>
    <dbReference type="NCBI Taxonomy" id="2973512"/>
    <lineage>
        <taxon>Bacteria</taxon>
        <taxon>Pseudomonadati</taxon>
        <taxon>Nitrospirota</taxon>
        <taxon>Nitrospiria</taxon>
        <taxon>Nitrospirales</taxon>
        <taxon>Nitrospiraceae</taxon>
        <taxon>Nitrospira</taxon>
    </lineage>
</organism>
<gene>
    <name evidence="3" type="ORF">DNFV4_04429</name>
</gene>
<dbReference type="SUPFAM" id="SSF55347">
    <property type="entry name" value="Glyceraldehyde-3-phosphate dehydrogenase-like, C-terminal domain"/>
    <property type="match status" value="1"/>
</dbReference>
<sequence>MEAGLQRAVRIGFIGCGRATDQLHLPALKSLQGLEVVGLADPDPDALRRASRHVRAEHLVADYQDLLKLDSVDAVAVCMPAQRHVEIALAALEAGKHLFIEKPLALTLEDCDRLIARASGTTRTVMMGFNARWHRLTGQARAVIQRGRLGPLDLIRSVLTSFHDRVPAWRRARATGGGALLEMAVHHFDLWRYLAQAEVEEVSAYVRSGQWEDESATVIARMSNGVLATAACAERTSQNNGLEIFGRAGSLALSFYRFDGLEYASTTSIPGDVRSRVDATTRLVRELPQAISGLRHGGEWALSYREEWRHFLACLQNGRPPGCTLEDGRRALAVALAAMESASTGRSVTVDRA</sequence>
<dbReference type="EMBL" id="OX365700">
    <property type="protein sequence ID" value="CAI4033987.1"/>
    <property type="molecule type" value="Genomic_DNA"/>
</dbReference>
<evidence type="ECO:0000313" key="3">
    <source>
        <dbReference type="EMBL" id="CAI4033987.1"/>
    </source>
</evidence>
<dbReference type="Pfam" id="PF22725">
    <property type="entry name" value="GFO_IDH_MocA_C3"/>
    <property type="match status" value="1"/>
</dbReference>
<dbReference type="PANTHER" id="PTHR43377:SF1">
    <property type="entry name" value="BILIVERDIN REDUCTASE A"/>
    <property type="match status" value="1"/>
</dbReference>
<evidence type="ECO:0000259" key="2">
    <source>
        <dbReference type="Pfam" id="PF22725"/>
    </source>
</evidence>
<keyword evidence="4" id="KW-1185">Reference proteome</keyword>
<accession>A0AA86N3L2</accession>
<name>A0AA86N3L2_9BACT</name>
<protein>
    <submittedName>
        <fullName evidence="3">Inositol 2-dehydrogenase</fullName>
    </submittedName>
</protein>
<feature type="domain" description="Gfo/Idh/MocA-like oxidoreductase N-terminal" evidence="1">
    <location>
        <begin position="9"/>
        <end position="129"/>
    </location>
</feature>
<dbReference type="PANTHER" id="PTHR43377">
    <property type="entry name" value="BILIVERDIN REDUCTASE A"/>
    <property type="match status" value="1"/>
</dbReference>
<evidence type="ECO:0000313" key="4">
    <source>
        <dbReference type="Proteomes" id="UP001179121"/>
    </source>
</evidence>
<dbReference type="InterPro" id="IPR036291">
    <property type="entry name" value="NAD(P)-bd_dom_sf"/>
</dbReference>
<reference evidence="3" key="1">
    <citation type="submission" date="2022-10" db="EMBL/GenBank/DDBJ databases">
        <authorList>
            <person name="Koch H."/>
        </authorList>
    </citation>
    <scope>NUCLEOTIDE SEQUENCE</scope>
    <source>
        <strain evidence="3">DNF</strain>
    </source>
</reference>
<dbReference type="InterPro" id="IPR055170">
    <property type="entry name" value="GFO_IDH_MocA-like_dom"/>
</dbReference>
<dbReference type="AlphaFoldDB" id="A0AA86N3L2"/>
<dbReference type="InterPro" id="IPR051450">
    <property type="entry name" value="Gfo/Idh/MocA_Oxidoreductases"/>
</dbReference>
<feature type="domain" description="GFO/IDH/MocA-like oxidoreductase" evidence="2">
    <location>
        <begin position="139"/>
        <end position="251"/>
    </location>
</feature>